<evidence type="ECO:0000313" key="1">
    <source>
        <dbReference type="EMBL" id="OZI46674.1"/>
    </source>
</evidence>
<organism evidence="1 2">
    <name type="scientific">Bordetella genomosp. 5</name>
    <dbReference type="NCBI Taxonomy" id="1395608"/>
    <lineage>
        <taxon>Bacteria</taxon>
        <taxon>Pseudomonadati</taxon>
        <taxon>Pseudomonadota</taxon>
        <taxon>Betaproteobacteria</taxon>
        <taxon>Burkholderiales</taxon>
        <taxon>Alcaligenaceae</taxon>
        <taxon>Bordetella</taxon>
    </lineage>
</organism>
<dbReference type="EMBL" id="NEVP01000011">
    <property type="protein sequence ID" value="OZI46674.1"/>
    <property type="molecule type" value="Genomic_DNA"/>
</dbReference>
<evidence type="ECO:0000313" key="2">
    <source>
        <dbReference type="Proteomes" id="UP000216913"/>
    </source>
</evidence>
<evidence type="ECO:0008006" key="3">
    <source>
        <dbReference type="Google" id="ProtNLM"/>
    </source>
</evidence>
<dbReference type="Pfam" id="PF09474">
    <property type="entry name" value="Type_III_YscX"/>
    <property type="match status" value="1"/>
</dbReference>
<protein>
    <recommendedName>
        <fullName evidence="3">Type III secretion protein</fullName>
    </recommendedName>
</protein>
<dbReference type="Proteomes" id="UP000216913">
    <property type="component" value="Unassembled WGS sequence"/>
</dbReference>
<dbReference type="InterPro" id="IPR012672">
    <property type="entry name" value="T3SS_YscX"/>
</dbReference>
<accession>A0A261TAL6</accession>
<proteinExistence type="predicted"/>
<comment type="caution">
    <text evidence="1">The sequence shown here is derived from an EMBL/GenBank/DDBJ whole genome shotgun (WGS) entry which is preliminary data.</text>
</comment>
<keyword evidence="2" id="KW-1185">Reference proteome</keyword>
<dbReference type="OrthoDB" id="8908641at2"/>
<name>A0A261TAL6_9BORD</name>
<sequence>MNDLRIGGFALDRGIEGISYAGRDSGNAHLPDRQDLTPAADGMRPQLEALLDKPGMDRSLDQALRPALNHRDLLMPARFAQLLGETQTLLSEAADQAAAQGDDAARTLNRAVRLLREESGLRDLVGMYRSALYQG</sequence>
<dbReference type="RefSeq" id="WP_094802516.1">
    <property type="nucleotide sequence ID" value="NZ_NEVN01000009.1"/>
</dbReference>
<reference evidence="1 2" key="1">
    <citation type="submission" date="2017-05" db="EMBL/GenBank/DDBJ databases">
        <title>Complete and WGS of Bordetella genogroups.</title>
        <authorList>
            <person name="Spilker T."/>
            <person name="LiPuma J."/>
        </authorList>
    </citation>
    <scope>NUCLEOTIDE SEQUENCE [LARGE SCALE GENOMIC DNA]</scope>
    <source>
        <strain evidence="1 2">AU10456</strain>
    </source>
</reference>
<gene>
    <name evidence="1" type="ORF">CAL25_18455</name>
</gene>
<dbReference type="AlphaFoldDB" id="A0A261TAL6"/>